<evidence type="ECO:0000313" key="1">
    <source>
        <dbReference type="EMBL" id="GHA73663.1"/>
    </source>
</evidence>
<dbReference type="AlphaFoldDB" id="A0A918W7T6"/>
<reference evidence="1" key="1">
    <citation type="journal article" date="2014" name="Int. J. Syst. Evol. Microbiol.">
        <title>Complete genome sequence of Corynebacterium casei LMG S-19264T (=DSM 44701T), isolated from a smear-ripened cheese.</title>
        <authorList>
            <consortium name="US DOE Joint Genome Institute (JGI-PGF)"/>
            <person name="Walter F."/>
            <person name="Albersmeier A."/>
            <person name="Kalinowski J."/>
            <person name="Ruckert C."/>
        </authorList>
    </citation>
    <scope>NUCLEOTIDE SEQUENCE</scope>
    <source>
        <strain evidence="1">KCTC 23077</strain>
    </source>
</reference>
<dbReference type="Proteomes" id="UP000646426">
    <property type="component" value="Unassembled WGS sequence"/>
</dbReference>
<organism evidence="1 2">
    <name type="scientific">Cognatilysobacter bugurensis</name>
    <dbReference type="NCBI Taxonomy" id="543356"/>
    <lineage>
        <taxon>Bacteria</taxon>
        <taxon>Pseudomonadati</taxon>
        <taxon>Pseudomonadota</taxon>
        <taxon>Gammaproteobacteria</taxon>
        <taxon>Lysobacterales</taxon>
        <taxon>Lysobacteraceae</taxon>
        <taxon>Cognatilysobacter</taxon>
    </lineage>
</organism>
<proteinExistence type="predicted"/>
<gene>
    <name evidence="1" type="ORF">GCM10007067_08100</name>
</gene>
<name>A0A918W7T6_9GAMM</name>
<reference evidence="1" key="2">
    <citation type="submission" date="2020-09" db="EMBL/GenBank/DDBJ databases">
        <authorList>
            <person name="Sun Q."/>
            <person name="Kim S."/>
        </authorList>
    </citation>
    <scope>NUCLEOTIDE SEQUENCE</scope>
    <source>
        <strain evidence="1">KCTC 23077</strain>
    </source>
</reference>
<evidence type="ECO:0000313" key="2">
    <source>
        <dbReference type="Proteomes" id="UP000646426"/>
    </source>
</evidence>
<dbReference type="RefSeq" id="WP_189453552.1">
    <property type="nucleotide sequence ID" value="NZ_BMYD01000001.1"/>
</dbReference>
<dbReference type="EMBL" id="BMYD01000001">
    <property type="protein sequence ID" value="GHA73663.1"/>
    <property type="molecule type" value="Genomic_DNA"/>
</dbReference>
<sequence>MTDEDIPATASDELEGFVGKWRARWPEWPLAEVFVQREQRPVALAWAALQQELLDAAWGGSDARPGELKLAWWMEELAGWGQGRRRHPLGRVLQREPAPWPVLAAALPALARSRERPLDADDAFAAVEPAAIAAAQVEHALFGAGDSDGTSRLIAASWLAARARGEGDAAVPLALLGANGDSAAAQNAWRGQLAARWPQMHRGAPRVRRLWASLARLRLTDSRDTPLPAPRVLWDAWRAARN</sequence>
<keyword evidence="2" id="KW-1185">Reference proteome</keyword>
<accession>A0A918W7T6</accession>
<protein>
    <submittedName>
        <fullName evidence="1">Phytoene synthase</fullName>
    </submittedName>
</protein>
<comment type="caution">
    <text evidence="1">The sequence shown here is derived from an EMBL/GenBank/DDBJ whole genome shotgun (WGS) entry which is preliminary data.</text>
</comment>